<protein>
    <submittedName>
        <fullName evidence="2">ABC transporter permease</fullName>
    </submittedName>
</protein>
<dbReference type="InterPro" id="IPR030802">
    <property type="entry name" value="Permease_MalE"/>
</dbReference>
<sequence>MAEAQPVALPWLLLESIGGPVRRGAQMLLATLALAAGVVTEGLHPSSWRRRTLRSELRRSLRQAIAGGFGTVVITATLIGFGVVHQTLRWLSFAGQEDYTGTLLATVLVREVTPVLVGLILLGRSGTVTVVEFGATKAGGQLEVLEAQGLDPFALLVLPRVVAMALAGFTLGVIFLGVALVTGYLTGWFTDLVVGPPRELLLNLFGATDTAEFALFAVKLVVIGALVALVCAITGMSSTRAETPSHLLPRAFVRGLLAILAASALLSVAAA</sequence>
<proteinExistence type="predicted"/>
<dbReference type="Proteomes" id="UP000765160">
    <property type="component" value="Unassembled WGS sequence"/>
</dbReference>
<feature type="transmembrane region" description="Helical" evidence="1">
    <location>
        <begin position="213"/>
        <end position="239"/>
    </location>
</feature>
<organism evidence="2 3">
    <name type="scientific">Falsiroseomonas frigidaquae</name>
    <dbReference type="NCBI Taxonomy" id="487318"/>
    <lineage>
        <taxon>Bacteria</taxon>
        <taxon>Pseudomonadati</taxon>
        <taxon>Pseudomonadota</taxon>
        <taxon>Alphaproteobacteria</taxon>
        <taxon>Acetobacterales</taxon>
        <taxon>Roseomonadaceae</taxon>
        <taxon>Falsiroseomonas</taxon>
    </lineage>
</organism>
<dbReference type="EMBL" id="JAAVTX010000002">
    <property type="protein sequence ID" value="NKE44277.1"/>
    <property type="molecule type" value="Genomic_DNA"/>
</dbReference>
<feature type="transmembrane region" description="Helical" evidence="1">
    <location>
        <begin position="161"/>
        <end position="185"/>
    </location>
</feature>
<feature type="transmembrane region" description="Helical" evidence="1">
    <location>
        <begin position="251"/>
        <end position="270"/>
    </location>
</feature>
<gene>
    <name evidence="2" type="ORF">HB662_05775</name>
</gene>
<keyword evidence="1" id="KW-0812">Transmembrane</keyword>
<feature type="transmembrane region" description="Helical" evidence="1">
    <location>
        <begin position="24"/>
        <end position="43"/>
    </location>
</feature>
<name>A0ABX1EVL3_9PROT</name>
<reference evidence="2 3" key="1">
    <citation type="submission" date="2020-03" db="EMBL/GenBank/DDBJ databases">
        <title>Roseomonas selenitidurans sp. nov. isolated from soil.</title>
        <authorList>
            <person name="Liu H."/>
        </authorList>
    </citation>
    <scope>NUCLEOTIDE SEQUENCE [LARGE SCALE GENOMIC DNA]</scope>
    <source>
        <strain evidence="2 3">JCM 15073</strain>
    </source>
</reference>
<dbReference type="Pfam" id="PF02405">
    <property type="entry name" value="MlaE"/>
    <property type="match status" value="1"/>
</dbReference>
<evidence type="ECO:0000256" key="1">
    <source>
        <dbReference type="SAM" id="Phobius"/>
    </source>
</evidence>
<dbReference type="PANTHER" id="PTHR30188">
    <property type="entry name" value="ABC TRANSPORTER PERMEASE PROTEIN-RELATED"/>
    <property type="match status" value="1"/>
</dbReference>
<comment type="caution">
    <text evidence="2">The sequence shown here is derived from an EMBL/GenBank/DDBJ whole genome shotgun (WGS) entry which is preliminary data.</text>
</comment>
<evidence type="ECO:0000313" key="2">
    <source>
        <dbReference type="EMBL" id="NKE44277.1"/>
    </source>
</evidence>
<keyword evidence="3" id="KW-1185">Reference proteome</keyword>
<feature type="transmembrane region" description="Helical" evidence="1">
    <location>
        <begin position="64"/>
        <end position="83"/>
    </location>
</feature>
<feature type="transmembrane region" description="Helical" evidence="1">
    <location>
        <begin position="103"/>
        <end position="122"/>
    </location>
</feature>
<keyword evidence="1" id="KW-1133">Transmembrane helix</keyword>
<evidence type="ECO:0000313" key="3">
    <source>
        <dbReference type="Proteomes" id="UP000765160"/>
    </source>
</evidence>
<keyword evidence="1" id="KW-0472">Membrane</keyword>
<dbReference type="RefSeq" id="WP_168048147.1">
    <property type="nucleotide sequence ID" value="NZ_JAATJR010000002.1"/>
</dbReference>
<accession>A0ABX1EVL3</accession>